<protein>
    <recommendedName>
        <fullName evidence="3">Ketopantoate reductase N-terminal domain-containing protein</fullName>
    </recommendedName>
</protein>
<accession>A0A699YVW4</accession>
<evidence type="ECO:0008006" key="3">
    <source>
        <dbReference type="Google" id="ProtNLM"/>
    </source>
</evidence>
<dbReference type="PANTHER" id="PTHR34044">
    <property type="entry name" value="NUCLEAR PROTEIN"/>
    <property type="match status" value="1"/>
</dbReference>
<dbReference type="AlphaFoldDB" id="A0A699YVW4"/>
<evidence type="ECO:0000313" key="2">
    <source>
        <dbReference type="Proteomes" id="UP000485058"/>
    </source>
</evidence>
<evidence type="ECO:0000313" key="1">
    <source>
        <dbReference type="EMBL" id="GFH13870.1"/>
    </source>
</evidence>
<name>A0A699YVW4_HAELA</name>
<dbReference type="Proteomes" id="UP000485058">
    <property type="component" value="Unassembled WGS sequence"/>
</dbReference>
<dbReference type="PANTHER" id="PTHR34044:SF1">
    <property type="entry name" value="NUCLEAR PROTEIN"/>
    <property type="match status" value="1"/>
</dbReference>
<comment type="caution">
    <text evidence="1">The sequence shown here is derived from an EMBL/GenBank/DDBJ whole genome shotgun (WGS) entry which is preliminary data.</text>
</comment>
<reference evidence="1 2" key="1">
    <citation type="submission" date="2020-02" db="EMBL/GenBank/DDBJ databases">
        <title>Draft genome sequence of Haematococcus lacustris strain NIES-144.</title>
        <authorList>
            <person name="Morimoto D."/>
            <person name="Nakagawa S."/>
            <person name="Yoshida T."/>
            <person name="Sawayama S."/>
        </authorList>
    </citation>
    <scope>NUCLEOTIDE SEQUENCE [LARGE SCALE GENOMIC DNA]</scope>
    <source>
        <strain evidence="1 2">NIES-144</strain>
    </source>
</reference>
<sequence length="216" mass="23168">MSCAATLKPFTIVGAGRVGLAIAEIGGSDVVIRRGEPVVSLEAGPILVCTRNDDLEAVVQATPPDRRQDLVFLQNGMLQPWLDAHGLGEATQVLHGADFTAAMLDKLVWISAFMLLGVAFGENVGQVESGRKQELAQLIAELSTGGAAELGIPAPHGCYERLLAYGRSVAHYPTAVKEFSWRNGWFHAISQRELAAGRPDPFPYHSRLLLQCGLPA</sequence>
<dbReference type="EMBL" id="BLLF01000661">
    <property type="protein sequence ID" value="GFH13870.1"/>
    <property type="molecule type" value="Genomic_DNA"/>
</dbReference>
<gene>
    <name evidence="1" type="ORF">HaLaN_09828</name>
</gene>
<organism evidence="1 2">
    <name type="scientific">Haematococcus lacustris</name>
    <name type="common">Green alga</name>
    <name type="synonym">Haematococcus pluvialis</name>
    <dbReference type="NCBI Taxonomy" id="44745"/>
    <lineage>
        <taxon>Eukaryota</taxon>
        <taxon>Viridiplantae</taxon>
        <taxon>Chlorophyta</taxon>
        <taxon>core chlorophytes</taxon>
        <taxon>Chlorophyceae</taxon>
        <taxon>CS clade</taxon>
        <taxon>Chlamydomonadales</taxon>
        <taxon>Haematococcaceae</taxon>
        <taxon>Haematococcus</taxon>
    </lineage>
</organism>
<proteinExistence type="predicted"/>
<keyword evidence="2" id="KW-1185">Reference proteome</keyword>